<organism evidence="4 5">
    <name type="scientific">Aphis craccivora</name>
    <name type="common">Cowpea aphid</name>
    <dbReference type="NCBI Taxonomy" id="307492"/>
    <lineage>
        <taxon>Eukaryota</taxon>
        <taxon>Metazoa</taxon>
        <taxon>Ecdysozoa</taxon>
        <taxon>Arthropoda</taxon>
        <taxon>Hexapoda</taxon>
        <taxon>Insecta</taxon>
        <taxon>Pterygota</taxon>
        <taxon>Neoptera</taxon>
        <taxon>Paraneoptera</taxon>
        <taxon>Hemiptera</taxon>
        <taxon>Sternorrhyncha</taxon>
        <taxon>Aphidomorpha</taxon>
        <taxon>Aphidoidea</taxon>
        <taxon>Aphididae</taxon>
        <taxon>Aphidini</taxon>
        <taxon>Aphis</taxon>
        <taxon>Aphis</taxon>
    </lineage>
</organism>
<dbReference type="GO" id="GO:0046983">
    <property type="term" value="F:protein dimerization activity"/>
    <property type="evidence" value="ECO:0007669"/>
    <property type="project" value="InterPro"/>
</dbReference>
<dbReference type="InterPro" id="IPR025398">
    <property type="entry name" value="DUF4371"/>
</dbReference>
<reference evidence="4 5" key="1">
    <citation type="submission" date="2019-08" db="EMBL/GenBank/DDBJ databases">
        <title>Whole genome of Aphis craccivora.</title>
        <authorList>
            <person name="Voronova N.V."/>
            <person name="Shulinski R.S."/>
            <person name="Bandarenka Y.V."/>
            <person name="Zhorov D.G."/>
            <person name="Warner D."/>
        </authorList>
    </citation>
    <scope>NUCLEOTIDE SEQUENCE [LARGE SCALE GENOMIC DNA]</scope>
    <source>
        <strain evidence="4">180601</strain>
        <tissue evidence="4">Whole Body</tissue>
    </source>
</reference>
<feature type="region of interest" description="Disordered" evidence="1">
    <location>
        <begin position="34"/>
        <end position="71"/>
    </location>
</feature>
<feature type="compositionally biased region" description="Basic and acidic residues" evidence="1">
    <location>
        <begin position="38"/>
        <end position="54"/>
    </location>
</feature>
<keyword evidence="5" id="KW-1185">Reference proteome</keyword>
<dbReference type="Pfam" id="PF05699">
    <property type="entry name" value="Dimer_Tnp_hAT"/>
    <property type="match status" value="1"/>
</dbReference>
<accession>A0A6G0W9K1</accession>
<dbReference type="Proteomes" id="UP000478052">
    <property type="component" value="Unassembled WGS sequence"/>
</dbReference>
<evidence type="ECO:0000259" key="3">
    <source>
        <dbReference type="Pfam" id="PF14291"/>
    </source>
</evidence>
<dbReference type="PANTHER" id="PTHR46289:SF14">
    <property type="entry name" value="DUF4371 DOMAIN-CONTAINING PROTEIN"/>
    <property type="match status" value="1"/>
</dbReference>
<gene>
    <name evidence="4" type="ORF">FWK35_00030677</name>
</gene>
<name>A0A6G0W9K1_APHCR</name>
<dbReference type="PANTHER" id="PTHR46289">
    <property type="entry name" value="52 KDA REPRESSOR OF THE INHIBITOR OF THE PROTEIN KINASE-LIKE PROTEIN-RELATED"/>
    <property type="match status" value="1"/>
</dbReference>
<dbReference type="OrthoDB" id="6610792at2759"/>
<evidence type="ECO:0000313" key="5">
    <source>
        <dbReference type="Proteomes" id="UP000478052"/>
    </source>
</evidence>
<dbReference type="AlphaFoldDB" id="A0A6G0W9K1"/>
<feature type="domain" description="HAT C-terminal dimerisation" evidence="2">
    <location>
        <begin position="738"/>
        <end position="794"/>
    </location>
</feature>
<sequence>QKIDNDHEPHYSVNCVNSNALLLSDLNSTNTCSISQEKPLDGGPKDIDNDKHPVEGNSSTNTSISQNKPLDEKLKDIDNDHIKHLEGNKTEFSEDIGDYLKETNAFISDYNKAKLLELSNLPGKNFVYPYSLHKKKNKEEKRYLNRSYFEKYSWLMYSKKKGYFARGKCNGTVLQKFVATPLNKYSKISGLSGDLAVHNSHKYHINAVTTADYFLLNQKNPQKEVINMALTHRQKTVLENRERLKPIVESIIFLGRQIIPLRGNFDSGKLFNDEDSTRSESIITNQGNFREILKYRVLSGDKVLEDHLKSLNARATYISPIIQNDLIKCCKHFIMNKIIDEVKENKYFSIIFDETTDISHTSQMSLILRYVHKGIIKENFIAFIDFHKHAFSSNNYKDQCNNDSEDDEVVDINSTILEPKLTGEILGKTVVSILKELNLDCLNCVGIATDGCSVMTSTLRGAVQFVQSYAPHAVYSPCSNHSLNLSISKLSSVQAIRNSVRLIKEVISFFNMSSKRNYVLLTVLKENPRLKSLCETRWIERNDSIIIFHVTVAVSKILQNVNSDISNVTEIIHDVIVNLESKITNCSEEFNLIFEVCKKEMIKHDIEIKKPRIVGRQTARSNYQTSIVEDYYRVSIYIPLLDNVLDDLKNRFLNEKNQAVLKLSKLMLRNIVEADSDDENELVKLFIKYFSFQDCNVSELELKSELFLWKSKWIREKSEGKYAIKSLDAITFADICSEIIYPNNKRLLLIIACLPINVASAERSFSTLRRLKTWLRSKMGKNRLCGLALLNIHREEYKLTLKKLYKGLLK</sequence>
<proteinExistence type="predicted"/>
<evidence type="ECO:0000256" key="1">
    <source>
        <dbReference type="SAM" id="MobiDB-lite"/>
    </source>
</evidence>
<feature type="non-terminal residue" evidence="4">
    <location>
        <position position="810"/>
    </location>
</feature>
<dbReference type="SUPFAM" id="SSF53098">
    <property type="entry name" value="Ribonuclease H-like"/>
    <property type="match status" value="1"/>
</dbReference>
<dbReference type="InterPro" id="IPR012337">
    <property type="entry name" value="RNaseH-like_sf"/>
</dbReference>
<evidence type="ECO:0000259" key="2">
    <source>
        <dbReference type="Pfam" id="PF05699"/>
    </source>
</evidence>
<feature type="compositionally biased region" description="Polar residues" evidence="1">
    <location>
        <begin position="56"/>
        <end position="68"/>
    </location>
</feature>
<feature type="non-terminal residue" evidence="4">
    <location>
        <position position="1"/>
    </location>
</feature>
<comment type="caution">
    <text evidence="4">The sequence shown here is derived from an EMBL/GenBank/DDBJ whole genome shotgun (WGS) entry which is preliminary data.</text>
</comment>
<dbReference type="InterPro" id="IPR052958">
    <property type="entry name" value="IFN-induced_PKR_regulator"/>
</dbReference>
<protein>
    <submittedName>
        <fullName evidence="4">52 kDa repressor of the inhibitor of the protein kinase-like</fullName>
    </submittedName>
</protein>
<dbReference type="InterPro" id="IPR008906">
    <property type="entry name" value="HATC_C_dom"/>
</dbReference>
<evidence type="ECO:0000313" key="4">
    <source>
        <dbReference type="EMBL" id="KAF0724006.1"/>
    </source>
</evidence>
<feature type="domain" description="DUF4371" evidence="3">
    <location>
        <begin position="222"/>
        <end position="388"/>
    </location>
</feature>
<dbReference type="Pfam" id="PF14291">
    <property type="entry name" value="DUF4371"/>
    <property type="match status" value="1"/>
</dbReference>
<dbReference type="EMBL" id="VUJU01008930">
    <property type="protein sequence ID" value="KAF0724006.1"/>
    <property type="molecule type" value="Genomic_DNA"/>
</dbReference>